<proteinExistence type="predicted"/>
<accession>A0A9P6MYG8</accession>
<gene>
    <name evidence="1" type="ORF">BGZ80_007810</name>
</gene>
<keyword evidence="2" id="KW-1185">Reference proteome</keyword>
<protein>
    <submittedName>
        <fullName evidence="1">Uncharacterized protein</fullName>
    </submittedName>
</protein>
<reference evidence="1" key="1">
    <citation type="journal article" date="2020" name="Fungal Divers.">
        <title>Resolving the Mortierellaceae phylogeny through synthesis of multi-gene phylogenetics and phylogenomics.</title>
        <authorList>
            <person name="Vandepol N."/>
            <person name="Liber J."/>
            <person name="Desiro A."/>
            <person name="Na H."/>
            <person name="Kennedy M."/>
            <person name="Barry K."/>
            <person name="Grigoriev I.V."/>
            <person name="Miller A.N."/>
            <person name="O'Donnell K."/>
            <person name="Stajich J.E."/>
            <person name="Bonito G."/>
        </authorList>
    </citation>
    <scope>NUCLEOTIDE SEQUENCE</scope>
    <source>
        <strain evidence="1">NRRL 2769</strain>
    </source>
</reference>
<dbReference type="EMBL" id="JAAAID010000407">
    <property type="protein sequence ID" value="KAG0017883.1"/>
    <property type="molecule type" value="Genomic_DNA"/>
</dbReference>
<comment type="caution">
    <text evidence="1">The sequence shown here is derived from an EMBL/GenBank/DDBJ whole genome shotgun (WGS) entry which is preliminary data.</text>
</comment>
<organism evidence="1 2">
    <name type="scientific">Entomortierella chlamydospora</name>
    <dbReference type="NCBI Taxonomy" id="101097"/>
    <lineage>
        <taxon>Eukaryota</taxon>
        <taxon>Fungi</taxon>
        <taxon>Fungi incertae sedis</taxon>
        <taxon>Mucoromycota</taxon>
        <taxon>Mortierellomycotina</taxon>
        <taxon>Mortierellomycetes</taxon>
        <taxon>Mortierellales</taxon>
        <taxon>Mortierellaceae</taxon>
        <taxon>Entomortierella</taxon>
    </lineage>
</organism>
<dbReference type="AlphaFoldDB" id="A0A9P6MYG8"/>
<name>A0A9P6MYG8_9FUNG</name>
<evidence type="ECO:0000313" key="1">
    <source>
        <dbReference type="EMBL" id="KAG0017883.1"/>
    </source>
</evidence>
<evidence type="ECO:0000313" key="2">
    <source>
        <dbReference type="Proteomes" id="UP000703661"/>
    </source>
</evidence>
<sequence>MAIFHIKWSAKCYTFGGCSTFRSGTIDDFEPFLNVPDTWYFVDSSLDPILNRAKTIIAASPKTLYSEVNQYREVDKAVPWRYFVVSWIPEELKECRTSVEGFGVVPDEAIEDFYSKVGGELKQHGNLKIAKTTALERLKLALGRVNEPVVLMQLFSPGKDTLDFSSSVSYRAEFWFDNSFRDHSMYRLDWASTYVASHVAALPSESVCTHILTRLTKDPIGSASGIMLEVYVLHAFGEGGHIFEIKYLESGQLSQLEIPRNPETMDFSTITQTTEGHYAYQGAATLPVWIF</sequence>
<dbReference type="Proteomes" id="UP000703661">
    <property type="component" value="Unassembled WGS sequence"/>
</dbReference>